<keyword evidence="4" id="KW-0285">Flavoprotein</keyword>
<dbReference type="InterPro" id="IPR051205">
    <property type="entry name" value="UbiH/COQ6_monooxygenase"/>
</dbReference>
<comment type="pathway">
    <text evidence="2">Cofactor biosynthesis; ubiquinone biosynthesis.</text>
</comment>
<keyword evidence="6" id="KW-0560">Oxidoreductase</keyword>
<comment type="similarity">
    <text evidence="3">Belongs to the UbiH/COQ6 family.</text>
</comment>
<dbReference type="AlphaFoldDB" id="A0A679IAK5"/>
<dbReference type="NCBIfam" id="TIGR01988">
    <property type="entry name" value="Ubi-OHases"/>
    <property type="match status" value="1"/>
</dbReference>
<dbReference type="PANTHER" id="PTHR43876:SF8">
    <property type="entry name" value="2-OCTAPRENYL-6-METHOXYPHENOL HYDROXYLASE"/>
    <property type="match status" value="1"/>
</dbReference>
<dbReference type="RefSeq" id="WP_162049287.1">
    <property type="nucleotide sequence ID" value="NZ_AP019011.1"/>
</dbReference>
<keyword evidence="5" id="KW-0274">FAD</keyword>
<dbReference type="PRINTS" id="PR00420">
    <property type="entry name" value="RNGMNOXGNASE"/>
</dbReference>
<evidence type="ECO:0000256" key="4">
    <source>
        <dbReference type="ARBA" id="ARBA00022630"/>
    </source>
</evidence>
<dbReference type="OrthoDB" id="9769565at2"/>
<dbReference type="PANTHER" id="PTHR43876">
    <property type="entry name" value="UBIQUINONE BIOSYNTHESIS MONOOXYGENASE COQ6, MITOCHONDRIAL"/>
    <property type="match status" value="1"/>
</dbReference>
<dbReference type="EMBL" id="AP022345">
    <property type="protein sequence ID" value="BBU67735.1"/>
    <property type="molecule type" value="Genomic_DNA"/>
</dbReference>
<evidence type="ECO:0000256" key="7">
    <source>
        <dbReference type="ARBA" id="ARBA00023033"/>
    </source>
</evidence>
<dbReference type="UniPathway" id="UPA00232"/>
<evidence type="ECO:0000256" key="3">
    <source>
        <dbReference type="ARBA" id="ARBA00005349"/>
    </source>
</evidence>
<dbReference type="SUPFAM" id="SSF51905">
    <property type="entry name" value="FAD/NAD(P)-binding domain"/>
    <property type="match status" value="1"/>
</dbReference>
<protein>
    <submittedName>
        <fullName evidence="8">Uncharacterized protein</fullName>
    </submittedName>
</protein>
<dbReference type="Gene3D" id="3.50.50.60">
    <property type="entry name" value="FAD/NAD(P)-binding domain"/>
    <property type="match status" value="2"/>
</dbReference>
<dbReference type="InterPro" id="IPR036188">
    <property type="entry name" value="FAD/NAD-bd_sf"/>
</dbReference>
<dbReference type="Proteomes" id="UP000463961">
    <property type="component" value="Chromosome"/>
</dbReference>
<keyword evidence="9" id="KW-1185">Reference proteome</keyword>
<evidence type="ECO:0000313" key="8">
    <source>
        <dbReference type="EMBL" id="BBU67735.1"/>
    </source>
</evidence>
<accession>A0A679IAK5</accession>
<name>A0A679IAK5_9RHOO</name>
<keyword evidence="7" id="KW-0503">Monooxygenase</keyword>
<dbReference type="Pfam" id="PF01494">
    <property type="entry name" value="FAD_binding_3"/>
    <property type="match status" value="1"/>
</dbReference>
<evidence type="ECO:0000256" key="5">
    <source>
        <dbReference type="ARBA" id="ARBA00022827"/>
    </source>
</evidence>
<dbReference type="GO" id="GO:0006744">
    <property type="term" value="P:ubiquinone biosynthetic process"/>
    <property type="evidence" value="ECO:0007669"/>
    <property type="project" value="UniProtKB-UniPathway"/>
</dbReference>
<dbReference type="InterPro" id="IPR002938">
    <property type="entry name" value="FAD-bd"/>
</dbReference>
<organism evidence="8 9">
    <name type="scientific">Fluviibacter phosphoraccumulans</name>
    <dbReference type="NCBI Taxonomy" id="1751046"/>
    <lineage>
        <taxon>Bacteria</taxon>
        <taxon>Pseudomonadati</taxon>
        <taxon>Pseudomonadota</taxon>
        <taxon>Betaproteobacteria</taxon>
        <taxon>Rhodocyclales</taxon>
        <taxon>Fluviibacteraceae</taxon>
        <taxon>Fluviibacter</taxon>
    </lineage>
</organism>
<comment type="cofactor">
    <cofactor evidence="1">
        <name>FAD</name>
        <dbReference type="ChEBI" id="CHEBI:57692"/>
    </cofactor>
</comment>
<dbReference type="GO" id="GO:0008681">
    <property type="term" value="F:2-octaprenyl-6-methoxyphenol hydroxylase activity"/>
    <property type="evidence" value="ECO:0007669"/>
    <property type="project" value="TreeGrafter"/>
</dbReference>
<dbReference type="InterPro" id="IPR010971">
    <property type="entry name" value="UbiH/COQ6"/>
</dbReference>
<gene>
    <name evidence="8" type="ORF">ICHIAU1_00180</name>
</gene>
<reference evidence="9" key="1">
    <citation type="submission" date="2020-01" db="EMBL/GenBank/DDBJ databases">
        <title>Phosphoaccumulans saitamaens gen. nov., sp. nov., a polyphosphate accumulating bacterium isolated from surface river water.</title>
        <authorList>
            <person name="Watanabe K."/>
            <person name="Suda W."/>
        </authorList>
    </citation>
    <scope>NUCLEOTIDE SEQUENCE [LARGE SCALE GENOMIC DNA]</scope>
    <source>
        <strain evidence="9">ICHIAU1</strain>
    </source>
</reference>
<dbReference type="GO" id="GO:0071949">
    <property type="term" value="F:FAD binding"/>
    <property type="evidence" value="ECO:0007669"/>
    <property type="project" value="InterPro"/>
</dbReference>
<evidence type="ECO:0000256" key="2">
    <source>
        <dbReference type="ARBA" id="ARBA00004749"/>
    </source>
</evidence>
<proteinExistence type="inferred from homology"/>
<evidence type="ECO:0000313" key="9">
    <source>
        <dbReference type="Proteomes" id="UP000463961"/>
    </source>
</evidence>
<evidence type="ECO:0000256" key="1">
    <source>
        <dbReference type="ARBA" id="ARBA00001974"/>
    </source>
</evidence>
<evidence type="ECO:0000256" key="6">
    <source>
        <dbReference type="ARBA" id="ARBA00023002"/>
    </source>
</evidence>
<sequence>MTEHTLDQIDAYDVVILGAGPVGSTLALLLAGTRHRVLLLEQRSLDAGRQDPRALALSEGARQLLQPKNAWPQSTGQGDGRCTPIETIHISQNGGFGRTLIDRKDYRVPALGYVVRYGALIGCLHDALRQAMARHPEQLLCLENTRADVAEQNAGATPDPFFRTLQLGDRTIRTRLIVHAEGTPPDNSAGVIARGYDQHALIFEAGLSQSHQQRAWERFTPHGPLALLPVDGLNGTRVSVVYTVPEAQVEAMLQLDDAAILARIQAAIGPHAHFTDVGPRASFPLKLRLRQPAQDARELWIGNAAQTLHPVSGQGFNLGLRDAALLAQHLRHALDPGSVHTLNPYVRSRQLDRYGAAAFTDGIVRAFSTSMPLLNAVRGIGLSTLDLISPLRHFVARRMIWGARAWP</sequence>